<keyword evidence="4 7" id="KW-0238">DNA-binding</keyword>
<dbReference type="Gene3D" id="3.40.50.2300">
    <property type="match status" value="1"/>
</dbReference>
<dbReference type="InterPro" id="IPR001867">
    <property type="entry name" value="OmpR/PhoB-type_DNA-bd"/>
</dbReference>
<keyword evidence="3" id="KW-0805">Transcription regulation</keyword>
<dbReference type="PROSITE" id="PS51755">
    <property type="entry name" value="OMPR_PHOB"/>
    <property type="match status" value="1"/>
</dbReference>
<dbReference type="GO" id="GO:0006355">
    <property type="term" value="P:regulation of DNA-templated transcription"/>
    <property type="evidence" value="ECO:0007669"/>
    <property type="project" value="InterPro"/>
</dbReference>
<evidence type="ECO:0000313" key="11">
    <source>
        <dbReference type="Proteomes" id="UP000291106"/>
    </source>
</evidence>
<evidence type="ECO:0000259" key="9">
    <source>
        <dbReference type="PROSITE" id="PS51755"/>
    </source>
</evidence>
<gene>
    <name evidence="10" type="ORF">EXU30_03870</name>
</gene>
<feature type="domain" description="OmpR/PhoB-type" evidence="9">
    <location>
        <begin position="124"/>
        <end position="222"/>
    </location>
</feature>
<dbReference type="InterPro" id="IPR016032">
    <property type="entry name" value="Sig_transdc_resp-reg_C-effctor"/>
</dbReference>
<dbReference type="GO" id="GO:0000156">
    <property type="term" value="F:phosphorelay response regulator activity"/>
    <property type="evidence" value="ECO:0007669"/>
    <property type="project" value="TreeGrafter"/>
</dbReference>
<dbReference type="Proteomes" id="UP000291106">
    <property type="component" value="Chromosome"/>
</dbReference>
<dbReference type="AlphaFoldDB" id="A0A411PEK8"/>
<dbReference type="EMBL" id="CP036200">
    <property type="protein sequence ID" value="QBF81928.1"/>
    <property type="molecule type" value="Genomic_DNA"/>
</dbReference>
<feature type="modified residue" description="4-aspartylphosphate" evidence="6">
    <location>
        <position position="51"/>
    </location>
</feature>
<accession>A0A411PEK8</accession>
<dbReference type="SUPFAM" id="SSF46894">
    <property type="entry name" value="C-terminal effector domain of the bipartite response regulators"/>
    <property type="match status" value="1"/>
</dbReference>
<dbReference type="GO" id="GO:0032993">
    <property type="term" value="C:protein-DNA complex"/>
    <property type="evidence" value="ECO:0007669"/>
    <property type="project" value="TreeGrafter"/>
</dbReference>
<dbReference type="InterPro" id="IPR001789">
    <property type="entry name" value="Sig_transdc_resp-reg_receiver"/>
</dbReference>
<evidence type="ECO:0000256" key="1">
    <source>
        <dbReference type="ARBA" id="ARBA00022553"/>
    </source>
</evidence>
<dbReference type="CDD" id="cd00383">
    <property type="entry name" value="trans_reg_C"/>
    <property type="match status" value="1"/>
</dbReference>
<dbReference type="FunFam" id="1.10.10.10:FF:000005">
    <property type="entry name" value="Two-component system response regulator"/>
    <property type="match status" value="1"/>
</dbReference>
<dbReference type="Gene3D" id="1.10.10.10">
    <property type="entry name" value="Winged helix-like DNA-binding domain superfamily/Winged helix DNA-binding domain"/>
    <property type="match status" value="1"/>
</dbReference>
<evidence type="ECO:0000259" key="8">
    <source>
        <dbReference type="PROSITE" id="PS50110"/>
    </source>
</evidence>
<feature type="DNA-binding region" description="OmpR/PhoB-type" evidence="7">
    <location>
        <begin position="124"/>
        <end position="222"/>
    </location>
</feature>
<dbReference type="KEGG" id="smai:EXU30_03870"/>
<name>A0A411PEK8_9GAMM</name>
<protein>
    <submittedName>
        <fullName evidence="10">Response regulator transcription factor</fullName>
    </submittedName>
</protein>
<evidence type="ECO:0000256" key="3">
    <source>
        <dbReference type="ARBA" id="ARBA00023015"/>
    </source>
</evidence>
<dbReference type="GO" id="GO:0000976">
    <property type="term" value="F:transcription cis-regulatory region binding"/>
    <property type="evidence" value="ECO:0007669"/>
    <property type="project" value="TreeGrafter"/>
</dbReference>
<sequence length="224" mass="25380">MRLLLVEDDQALQANLKQHLQDANYQVDVSSDGEDGLFQAQEYQYDAAIIDVGLPKMDGISLITQLRSQGIDYPVLILTARDSWQDKVTGLDAGADDYLTKPFQPEELVARINALIRRSAGKASPLVSNGPITINTRSLEVFKAGQTINLSSSEYKLFEYMMHHVEAVLSKSELIEHIYDQDFDLDSNVIEVFIRRLRKKLDPDGQYKLIETLRGQGYRMNKVE</sequence>
<dbReference type="SUPFAM" id="SSF52172">
    <property type="entry name" value="CheY-like"/>
    <property type="match status" value="1"/>
</dbReference>
<proteinExistence type="predicted"/>
<evidence type="ECO:0000256" key="2">
    <source>
        <dbReference type="ARBA" id="ARBA00023012"/>
    </source>
</evidence>
<evidence type="ECO:0000256" key="7">
    <source>
        <dbReference type="PROSITE-ProRule" id="PRU01091"/>
    </source>
</evidence>
<reference evidence="10 11" key="1">
    <citation type="submission" date="2019-02" db="EMBL/GenBank/DDBJ databases">
        <title>Shewanella sp. D4-2 isolated from Dokdo Island.</title>
        <authorList>
            <person name="Baek K."/>
        </authorList>
    </citation>
    <scope>NUCLEOTIDE SEQUENCE [LARGE SCALE GENOMIC DNA]</scope>
    <source>
        <strain evidence="10 11">D4-2</strain>
    </source>
</reference>
<dbReference type="InterPro" id="IPR036388">
    <property type="entry name" value="WH-like_DNA-bd_sf"/>
</dbReference>
<dbReference type="GO" id="GO:0005829">
    <property type="term" value="C:cytosol"/>
    <property type="evidence" value="ECO:0007669"/>
    <property type="project" value="TreeGrafter"/>
</dbReference>
<dbReference type="PANTHER" id="PTHR48111">
    <property type="entry name" value="REGULATOR OF RPOS"/>
    <property type="match status" value="1"/>
</dbReference>
<dbReference type="CDD" id="cd19934">
    <property type="entry name" value="REC_OmpR_EcPhoP-like"/>
    <property type="match status" value="1"/>
</dbReference>
<dbReference type="SMART" id="SM00448">
    <property type="entry name" value="REC"/>
    <property type="match status" value="1"/>
</dbReference>
<organism evidence="10 11">
    <name type="scientific">Shewanella maritima</name>
    <dbReference type="NCBI Taxonomy" id="2520507"/>
    <lineage>
        <taxon>Bacteria</taxon>
        <taxon>Pseudomonadati</taxon>
        <taxon>Pseudomonadota</taxon>
        <taxon>Gammaproteobacteria</taxon>
        <taxon>Alteromonadales</taxon>
        <taxon>Shewanellaceae</taxon>
        <taxon>Shewanella</taxon>
    </lineage>
</organism>
<dbReference type="InterPro" id="IPR039420">
    <property type="entry name" value="WalR-like"/>
</dbReference>
<evidence type="ECO:0000256" key="6">
    <source>
        <dbReference type="PROSITE-ProRule" id="PRU00169"/>
    </source>
</evidence>
<dbReference type="Pfam" id="PF00072">
    <property type="entry name" value="Response_reg"/>
    <property type="match status" value="1"/>
</dbReference>
<keyword evidence="2" id="KW-0902">Two-component regulatory system</keyword>
<dbReference type="Gene3D" id="6.10.250.690">
    <property type="match status" value="1"/>
</dbReference>
<dbReference type="PROSITE" id="PS50110">
    <property type="entry name" value="RESPONSE_REGULATORY"/>
    <property type="match status" value="1"/>
</dbReference>
<dbReference type="RefSeq" id="WP_130597902.1">
    <property type="nucleotide sequence ID" value="NZ_CP036200.1"/>
</dbReference>
<feature type="domain" description="Response regulatory" evidence="8">
    <location>
        <begin position="2"/>
        <end position="116"/>
    </location>
</feature>
<evidence type="ECO:0000313" key="10">
    <source>
        <dbReference type="EMBL" id="QBF81928.1"/>
    </source>
</evidence>
<dbReference type="InterPro" id="IPR011006">
    <property type="entry name" value="CheY-like_superfamily"/>
</dbReference>
<keyword evidence="11" id="KW-1185">Reference proteome</keyword>
<dbReference type="SMART" id="SM00862">
    <property type="entry name" value="Trans_reg_C"/>
    <property type="match status" value="1"/>
</dbReference>
<dbReference type="Pfam" id="PF00486">
    <property type="entry name" value="Trans_reg_C"/>
    <property type="match status" value="1"/>
</dbReference>
<evidence type="ECO:0000256" key="4">
    <source>
        <dbReference type="ARBA" id="ARBA00023125"/>
    </source>
</evidence>
<dbReference type="OrthoDB" id="9802426at2"/>
<keyword evidence="5" id="KW-0804">Transcription</keyword>
<keyword evidence="1 6" id="KW-0597">Phosphoprotein</keyword>
<dbReference type="FunFam" id="3.40.50.2300:FF:000002">
    <property type="entry name" value="DNA-binding response regulator PhoP"/>
    <property type="match status" value="1"/>
</dbReference>
<dbReference type="PANTHER" id="PTHR48111:SF71">
    <property type="entry name" value="TRANSCRIPTIONAL REGULATORY PROTEIN PHOP"/>
    <property type="match status" value="1"/>
</dbReference>
<evidence type="ECO:0000256" key="5">
    <source>
        <dbReference type="ARBA" id="ARBA00023163"/>
    </source>
</evidence>